<name>B4NGR4_DROWI</name>
<dbReference type="KEGG" id="dwi:6651357"/>
<accession>B4NGR4</accession>
<feature type="transmembrane region" description="Helical" evidence="1">
    <location>
        <begin position="237"/>
        <end position="258"/>
    </location>
</feature>
<keyword evidence="1" id="KW-1133">Transmembrane helix</keyword>
<dbReference type="EMBL" id="CH964272">
    <property type="protein sequence ID" value="EDW84411.2"/>
    <property type="molecule type" value="Genomic_DNA"/>
</dbReference>
<dbReference type="AlphaFoldDB" id="B4NGR4"/>
<feature type="transmembrane region" description="Helical" evidence="1">
    <location>
        <begin position="45"/>
        <end position="67"/>
    </location>
</feature>
<evidence type="ECO:0000256" key="1">
    <source>
        <dbReference type="SAM" id="Phobius"/>
    </source>
</evidence>
<keyword evidence="1" id="KW-0812">Transmembrane</keyword>
<evidence type="ECO:0000313" key="2">
    <source>
        <dbReference type="EMBL" id="EDW84411.2"/>
    </source>
</evidence>
<proteinExistence type="predicted"/>
<keyword evidence="1" id="KW-0472">Membrane</keyword>
<sequence length="269" mass="31814">MLPVEPSITLPEVIQRVLSCEAISFIFVVCLAFTFAESYCQRLKWLWCLIISIVILFVMSAFIAQFFSMLIGRPQRPTINSFNELLASGLRIFGMQAEFDGMAGDFRAKYASAFQLTNNPKELYIRRNFFNTSWAYTITKIKWHIMETHQRYFTHPVFRYSENLCFNGFTPYSLIISENCVFRDTIRLYIMEIYQSGLLDYWLTHSFYDMVKAGHMQIKDYSTIYHLRALRLEDYRFARWFCSVGLVMAFAVFVLELMQHWVNIFLDSL</sequence>
<feature type="transmembrane region" description="Helical" evidence="1">
    <location>
        <begin position="13"/>
        <end position="33"/>
    </location>
</feature>
<dbReference type="HOGENOM" id="CLU_021814_2_0_1"/>
<keyword evidence="3" id="KW-1185">Reference proteome</keyword>
<dbReference type="OrthoDB" id="7845462at2759"/>
<organism evidence="2 3">
    <name type="scientific">Drosophila willistoni</name>
    <name type="common">Fruit fly</name>
    <dbReference type="NCBI Taxonomy" id="7260"/>
    <lineage>
        <taxon>Eukaryota</taxon>
        <taxon>Metazoa</taxon>
        <taxon>Ecdysozoa</taxon>
        <taxon>Arthropoda</taxon>
        <taxon>Hexapoda</taxon>
        <taxon>Insecta</taxon>
        <taxon>Pterygota</taxon>
        <taxon>Neoptera</taxon>
        <taxon>Endopterygota</taxon>
        <taxon>Diptera</taxon>
        <taxon>Brachycera</taxon>
        <taxon>Muscomorpha</taxon>
        <taxon>Ephydroidea</taxon>
        <taxon>Drosophilidae</taxon>
        <taxon>Drosophila</taxon>
        <taxon>Sophophora</taxon>
    </lineage>
</organism>
<dbReference type="Proteomes" id="UP000007798">
    <property type="component" value="Unassembled WGS sequence"/>
</dbReference>
<reference evidence="2 3" key="1">
    <citation type="journal article" date="2007" name="Nature">
        <title>Evolution of genes and genomes on the Drosophila phylogeny.</title>
        <authorList>
            <consortium name="Drosophila 12 Genomes Consortium"/>
            <person name="Clark A.G."/>
            <person name="Eisen M.B."/>
            <person name="Smith D.R."/>
            <person name="Bergman C.M."/>
            <person name="Oliver B."/>
            <person name="Markow T.A."/>
            <person name="Kaufman T.C."/>
            <person name="Kellis M."/>
            <person name="Gelbart W."/>
            <person name="Iyer V.N."/>
            <person name="Pollard D.A."/>
            <person name="Sackton T.B."/>
            <person name="Larracuente A.M."/>
            <person name="Singh N.D."/>
            <person name="Abad J.P."/>
            <person name="Abt D.N."/>
            <person name="Adryan B."/>
            <person name="Aguade M."/>
            <person name="Akashi H."/>
            <person name="Anderson W.W."/>
            <person name="Aquadro C.F."/>
            <person name="Ardell D.H."/>
            <person name="Arguello R."/>
            <person name="Artieri C.G."/>
            <person name="Barbash D.A."/>
            <person name="Barker D."/>
            <person name="Barsanti P."/>
            <person name="Batterham P."/>
            <person name="Batzoglou S."/>
            <person name="Begun D."/>
            <person name="Bhutkar A."/>
            <person name="Blanco E."/>
            <person name="Bosak S.A."/>
            <person name="Bradley R.K."/>
            <person name="Brand A.D."/>
            <person name="Brent M.R."/>
            <person name="Brooks A.N."/>
            <person name="Brown R.H."/>
            <person name="Butlin R.K."/>
            <person name="Caggese C."/>
            <person name="Calvi B.R."/>
            <person name="Bernardo de Carvalho A."/>
            <person name="Caspi A."/>
            <person name="Castrezana S."/>
            <person name="Celniker S.E."/>
            <person name="Chang J.L."/>
            <person name="Chapple C."/>
            <person name="Chatterji S."/>
            <person name="Chinwalla A."/>
            <person name="Civetta A."/>
            <person name="Clifton S.W."/>
            <person name="Comeron J.M."/>
            <person name="Costello J.C."/>
            <person name="Coyne J.A."/>
            <person name="Daub J."/>
            <person name="David R.G."/>
            <person name="Delcher A.L."/>
            <person name="Delehaunty K."/>
            <person name="Do C.B."/>
            <person name="Ebling H."/>
            <person name="Edwards K."/>
            <person name="Eickbush T."/>
            <person name="Evans J.D."/>
            <person name="Filipski A."/>
            <person name="Findeiss S."/>
            <person name="Freyhult E."/>
            <person name="Fulton L."/>
            <person name="Fulton R."/>
            <person name="Garcia A.C."/>
            <person name="Gardiner A."/>
            <person name="Garfield D.A."/>
            <person name="Garvin B.E."/>
            <person name="Gibson G."/>
            <person name="Gilbert D."/>
            <person name="Gnerre S."/>
            <person name="Godfrey J."/>
            <person name="Good R."/>
            <person name="Gotea V."/>
            <person name="Gravely B."/>
            <person name="Greenberg A.J."/>
            <person name="Griffiths-Jones S."/>
            <person name="Gross S."/>
            <person name="Guigo R."/>
            <person name="Gustafson E.A."/>
            <person name="Haerty W."/>
            <person name="Hahn M.W."/>
            <person name="Halligan D.L."/>
            <person name="Halpern A.L."/>
            <person name="Halter G.M."/>
            <person name="Han M.V."/>
            <person name="Heger A."/>
            <person name="Hillier L."/>
            <person name="Hinrichs A.S."/>
            <person name="Holmes I."/>
            <person name="Hoskins R.A."/>
            <person name="Hubisz M.J."/>
            <person name="Hultmark D."/>
            <person name="Huntley M.A."/>
            <person name="Jaffe D.B."/>
            <person name="Jagadeeshan S."/>
            <person name="Jeck W.R."/>
            <person name="Johnson J."/>
            <person name="Jones C.D."/>
            <person name="Jordan W.C."/>
            <person name="Karpen G.H."/>
            <person name="Kataoka E."/>
            <person name="Keightley P.D."/>
            <person name="Kheradpour P."/>
            <person name="Kirkness E.F."/>
            <person name="Koerich L.B."/>
            <person name="Kristiansen K."/>
            <person name="Kudrna D."/>
            <person name="Kulathinal R.J."/>
            <person name="Kumar S."/>
            <person name="Kwok R."/>
            <person name="Lander E."/>
            <person name="Langley C.H."/>
            <person name="Lapoint R."/>
            <person name="Lazzaro B.P."/>
            <person name="Lee S.J."/>
            <person name="Levesque L."/>
            <person name="Li R."/>
            <person name="Lin C.F."/>
            <person name="Lin M.F."/>
            <person name="Lindblad-Toh K."/>
            <person name="Llopart A."/>
            <person name="Long M."/>
            <person name="Low L."/>
            <person name="Lozovsky E."/>
            <person name="Lu J."/>
            <person name="Luo M."/>
            <person name="Machado C.A."/>
            <person name="Makalowski W."/>
            <person name="Marzo M."/>
            <person name="Matsuda M."/>
            <person name="Matzkin L."/>
            <person name="McAllister B."/>
            <person name="McBride C.S."/>
            <person name="McKernan B."/>
            <person name="McKernan K."/>
            <person name="Mendez-Lago M."/>
            <person name="Minx P."/>
            <person name="Mollenhauer M.U."/>
            <person name="Montooth K."/>
            <person name="Mount S.M."/>
            <person name="Mu X."/>
            <person name="Myers E."/>
            <person name="Negre B."/>
            <person name="Newfeld S."/>
            <person name="Nielsen R."/>
            <person name="Noor M.A."/>
            <person name="O'Grady P."/>
            <person name="Pachter L."/>
            <person name="Papaceit M."/>
            <person name="Parisi M.J."/>
            <person name="Parisi M."/>
            <person name="Parts L."/>
            <person name="Pedersen J.S."/>
            <person name="Pesole G."/>
            <person name="Phillippy A.M."/>
            <person name="Ponting C.P."/>
            <person name="Pop M."/>
            <person name="Porcelli D."/>
            <person name="Powell J.R."/>
            <person name="Prohaska S."/>
            <person name="Pruitt K."/>
            <person name="Puig M."/>
            <person name="Quesneville H."/>
            <person name="Ram K.R."/>
            <person name="Rand D."/>
            <person name="Rasmussen M.D."/>
            <person name="Reed L.K."/>
            <person name="Reenan R."/>
            <person name="Reily A."/>
            <person name="Remington K.A."/>
            <person name="Rieger T.T."/>
            <person name="Ritchie M.G."/>
            <person name="Robin C."/>
            <person name="Rogers Y.H."/>
            <person name="Rohde C."/>
            <person name="Rozas J."/>
            <person name="Rubenfield M.J."/>
            <person name="Ruiz A."/>
            <person name="Russo S."/>
            <person name="Salzberg S.L."/>
            <person name="Sanchez-Gracia A."/>
            <person name="Saranga D.J."/>
            <person name="Sato H."/>
            <person name="Schaeffer S.W."/>
            <person name="Schatz M.C."/>
            <person name="Schlenke T."/>
            <person name="Schwartz R."/>
            <person name="Segarra C."/>
            <person name="Singh R.S."/>
            <person name="Sirot L."/>
            <person name="Sirota M."/>
            <person name="Sisneros N.B."/>
            <person name="Smith C.D."/>
            <person name="Smith T.F."/>
            <person name="Spieth J."/>
            <person name="Stage D.E."/>
            <person name="Stark A."/>
            <person name="Stephan W."/>
            <person name="Strausberg R.L."/>
            <person name="Strempel S."/>
            <person name="Sturgill D."/>
            <person name="Sutton G."/>
            <person name="Sutton G.G."/>
            <person name="Tao W."/>
            <person name="Teichmann S."/>
            <person name="Tobari Y.N."/>
            <person name="Tomimura Y."/>
            <person name="Tsolas J.M."/>
            <person name="Valente V.L."/>
            <person name="Venter E."/>
            <person name="Venter J.C."/>
            <person name="Vicario S."/>
            <person name="Vieira F.G."/>
            <person name="Vilella A.J."/>
            <person name="Villasante A."/>
            <person name="Walenz B."/>
            <person name="Wang J."/>
            <person name="Wasserman M."/>
            <person name="Watts T."/>
            <person name="Wilson D."/>
            <person name="Wilson R.K."/>
            <person name="Wing R.A."/>
            <person name="Wolfner M.F."/>
            <person name="Wong A."/>
            <person name="Wong G.K."/>
            <person name="Wu C.I."/>
            <person name="Wu G."/>
            <person name="Yamamoto D."/>
            <person name="Yang H.P."/>
            <person name="Yang S.P."/>
            <person name="Yorke J.A."/>
            <person name="Yoshida K."/>
            <person name="Zdobnov E."/>
            <person name="Zhang P."/>
            <person name="Zhang Y."/>
            <person name="Zimin A.V."/>
            <person name="Baldwin J."/>
            <person name="Abdouelleil A."/>
            <person name="Abdulkadir J."/>
            <person name="Abebe A."/>
            <person name="Abera B."/>
            <person name="Abreu J."/>
            <person name="Acer S.C."/>
            <person name="Aftuck L."/>
            <person name="Alexander A."/>
            <person name="An P."/>
            <person name="Anderson E."/>
            <person name="Anderson S."/>
            <person name="Arachi H."/>
            <person name="Azer M."/>
            <person name="Bachantsang P."/>
            <person name="Barry A."/>
            <person name="Bayul T."/>
            <person name="Berlin A."/>
            <person name="Bessette D."/>
            <person name="Bloom T."/>
            <person name="Blye J."/>
            <person name="Boguslavskiy L."/>
            <person name="Bonnet C."/>
            <person name="Boukhgalter B."/>
            <person name="Bourzgui I."/>
            <person name="Brown A."/>
            <person name="Cahill P."/>
            <person name="Channer S."/>
            <person name="Cheshatsang Y."/>
            <person name="Chuda L."/>
            <person name="Citroen M."/>
            <person name="Collymore A."/>
            <person name="Cooke P."/>
            <person name="Costello M."/>
            <person name="D'Aco K."/>
            <person name="Daza R."/>
            <person name="De Haan G."/>
            <person name="DeGray S."/>
            <person name="DeMaso C."/>
            <person name="Dhargay N."/>
            <person name="Dooley K."/>
            <person name="Dooley E."/>
            <person name="Doricent M."/>
            <person name="Dorje P."/>
            <person name="Dorjee K."/>
            <person name="Dupes A."/>
            <person name="Elong R."/>
            <person name="Falk J."/>
            <person name="Farina A."/>
            <person name="Faro S."/>
            <person name="Ferguson D."/>
            <person name="Fisher S."/>
            <person name="Foley C.D."/>
            <person name="Franke A."/>
            <person name="Friedrich D."/>
            <person name="Gadbois L."/>
            <person name="Gearin G."/>
            <person name="Gearin C.R."/>
            <person name="Giannoukos G."/>
            <person name="Goode T."/>
            <person name="Graham J."/>
            <person name="Grandbois E."/>
            <person name="Grewal S."/>
            <person name="Gyaltsen K."/>
            <person name="Hafez N."/>
            <person name="Hagos B."/>
            <person name="Hall J."/>
            <person name="Henson C."/>
            <person name="Hollinger A."/>
            <person name="Honan T."/>
            <person name="Huard M.D."/>
            <person name="Hughes L."/>
            <person name="Hurhula B."/>
            <person name="Husby M.E."/>
            <person name="Kamat A."/>
            <person name="Kanga B."/>
            <person name="Kashin S."/>
            <person name="Khazanovich D."/>
            <person name="Kisner P."/>
            <person name="Lance K."/>
            <person name="Lara M."/>
            <person name="Lee W."/>
            <person name="Lennon N."/>
            <person name="Letendre F."/>
            <person name="LeVine R."/>
            <person name="Lipovsky A."/>
            <person name="Liu X."/>
            <person name="Liu J."/>
            <person name="Liu S."/>
            <person name="Lokyitsang T."/>
            <person name="Lokyitsang Y."/>
            <person name="Lubonja R."/>
            <person name="Lui A."/>
            <person name="MacDonald P."/>
            <person name="Magnisalis V."/>
            <person name="Maru K."/>
            <person name="Matthews C."/>
            <person name="McCusker W."/>
            <person name="McDonough S."/>
            <person name="Mehta T."/>
            <person name="Meldrim J."/>
            <person name="Meneus L."/>
            <person name="Mihai O."/>
            <person name="Mihalev A."/>
            <person name="Mihova T."/>
            <person name="Mittelman R."/>
            <person name="Mlenga V."/>
            <person name="Montmayeur A."/>
            <person name="Mulrain L."/>
            <person name="Navidi A."/>
            <person name="Naylor J."/>
            <person name="Negash T."/>
            <person name="Nguyen T."/>
            <person name="Nguyen N."/>
            <person name="Nicol R."/>
            <person name="Norbu C."/>
            <person name="Norbu N."/>
            <person name="Novod N."/>
            <person name="O'Neill B."/>
            <person name="Osman S."/>
            <person name="Markiewicz E."/>
            <person name="Oyono O.L."/>
            <person name="Patti C."/>
            <person name="Phunkhang P."/>
            <person name="Pierre F."/>
            <person name="Priest M."/>
            <person name="Raghuraman S."/>
            <person name="Rege F."/>
            <person name="Reyes R."/>
            <person name="Rise C."/>
            <person name="Rogov P."/>
            <person name="Ross K."/>
            <person name="Ryan E."/>
            <person name="Settipalli S."/>
            <person name="Shea T."/>
            <person name="Sherpa N."/>
            <person name="Shi L."/>
            <person name="Shih D."/>
            <person name="Sparrow T."/>
            <person name="Spaulding J."/>
            <person name="Stalker J."/>
            <person name="Stange-Thomann N."/>
            <person name="Stavropoulos S."/>
            <person name="Stone C."/>
            <person name="Strader C."/>
            <person name="Tesfaye S."/>
            <person name="Thomson T."/>
            <person name="Thoulutsang Y."/>
            <person name="Thoulutsang D."/>
            <person name="Topham K."/>
            <person name="Topping I."/>
            <person name="Tsamla T."/>
            <person name="Vassiliev H."/>
            <person name="Vo A."/>
            <person name="Wangchuk T."/>
            <person name="Wangdi T."/>
            <person name="Weiand M."/>
            <person name="Wilkinson J."/>
            <person name="Wilson A."/>
            <person name="Yadav S."/>
            <person name="Young G."/>
            <person name="Yu Q."/>
            <person name="Zembek L."/>
            <person name="Zhong D."/>
            <person name="Zimmer A."/>
            <person name="Zwirko Z."/>
            <person name="Jaffe D.B."/>
            <person name="Alvarez P."/>
            <person name="Brockman W."/>
            <person name="Butler J."/>
            <person name="Chin C."/>
            <person name="Gnerre S."/>
            <person name="Grabherr M."/>
            <person name="Kleber M."/>
            <person name="Mauceli E."/>
            <person name="MacCallum I."/>
        </authorList>
    </citation>
    <scope>NUCLEOTIDE SEQUENCE [LARGE SCALE GENOMIC DNA]</scope>
    <source>
        <strain evidence="3">Tucson 14030-0811.24</strain>
    </source>
</reference>
<protein>
    <recommendedName>
        <fullName evidence="4">Ionotropic glutamate receptor C-terminal domain-containing protein</fullName>
    </recommendedName>
</protein>
<evidence type="ECO:0008006" key="4">
    <source>
        <dbReference type="Google" id="ProtNLM"/>
    </source>
</evidence>
<gene>
    <name evidence="2" type="primary">Dwil\GK18974</name>
    <name evidence="2" type="ORF">Dwil_GK18974</name>
</gene>
<dbReference type="InParanoid" id="B4NGR4"/>
<evidence type="ECO:0000313" key="3">
    <source>
        <dbReference type="Proteomes" id="UP000007798"/>
    </source>
</evidence>